<dbReference type="RefSeq" id="WP_039678195.1">
    <property type="nucleotide sequence ID" value="NZ_JAWGXO010000004.1"/>
</dbReference>
<proteinExistence type="predicted"/>
<dbReference type="InterPro" id="IPR024185">
    <property type="entry name" value="FTHF_cligase-like_sf"/>
</dbReference>
<dbReference type="InterPro" id="IPR003741">
    <property type="entry name" value="LUD_dom"/>
</dbReference>
<reference evidence="2 3" key="1">
    <citation type="submission" date="2014-12" db="EMBL/GenBank/DDBJ databases">
        <title>Draft genome sequence of Terrisporobacter sp. 08-306576, isolated from the blood culture of a bacteremia patient.</title>
        <authorList>
            <person name="Lund L.C."/>
            <person name="Sydenham T.V."/>
            <person name="Hogh S.V."/>
            <person name="Skov M.N."/>
            <person name="Kemp M."/>
            <person name="Justesen U.S."/>
        </authorList>
    </citation>
    <scope>NUCLEOTIDE SEQUENCE [LARGE SCALE GENOMIC DNA]</scope>
    <source>
        <strain evidence="2 3">08-306576</strain>
    </source>
</reference>
<dbReference type="InterPro" id="IPR009501">
    <property type="entry name" value="UCP020269"/>
</dbReference>
<dbReference type="Proteomes" id="UP000031189">
    <property type="component" value="Unassembled WGS sequence"/>
</dbReference>
<dbReference type="AlphaFoldDB" id="A0A0B3W0R6"/>
<comment type="caution">
    <text evidence="2">The sequence shown here is derived from an EMBL/GenBank/DDBJ whole genome shotgun (WGS) entry which is preliminary data.</text>
</comment>
<dbReference type="Pfam" id="PF02589">
    <property type="entry name" value="LUD_dom"/>
    <property type="match status" value="1"/>
</dbReference>
<dbReference type="EMBL" id="JWHR01000022">
    <property type="protein sequence ID" value="KHS58618.1"/>
    <property type="molecule type" value="Genomic_DNA"/>
</dbReference>
<dbReference type="InterPro" id="IPR037171">
    <property type="entry name" value="NagB/RpiA_transferase-like"/>
</dbReference>
<accession>A0A0B3W0R6</accession>
<evidence type="ECO:0000313" key="2">
    <source>
        <dbReference type="EMBL" id="KHS58618.1"/>
    </source>
</evidence>
<organism evidence="2 3">
    <name type="scientific">Terrisporobacter othiniensis</name>
    <dbReference type="NCBI Taxonomy" id="1577792"/>
    <lineage>
        <taxon>Bacteria</taxon>
        <taxon>Bacillati</taxon>
        <taxon>Bacillota</taxon>
        <taxon>Clostridia</taxon>
        <taxon>Peptostreptococcales</taxon>
        <taxon>Peptostreptococcaceae</taxon>
        <taxon>Terrisporobacter</taxon>
    </lineage>
</organism>
<dbReference type="OrthoDB" id="9809147at2"/>
<evidence type="ECO:0000259" key="1">
    <source>
        <dbReference type="Pfam" id="PF02589"/>
    </source>
</evidence>
<protein>
    <submittedName>
        <fullName evidence="2">Membrane protein</fullName>
    </submittedName>
</protein>
<evidence type="ECO:0000313" key="3">
    <source>
        <dbReference type="Proteomes" id="UP000031189"/>
    </source>
</evidence>
<dbReference type="SUPFAM" id="SSF100950">
    <property type="entry name" value="NagB/RpiA/CoA transferase-like"/>
    <property type="match status" value="1"/>
</dbReference>
<feature type="domain" description="LUD" evidence="1">
    <location>
        <begin position="13"/>
        <end position="207"/>
    </location>
</feature>
<dbReference type="PANTHER" id="PTHR36179:SF2">
    <property type="entry name" value="LUD DOMAIN-CONTAINING PROTEIN"/>
    <property type="match status" value="1"/>
</dbReference>
<dbReference type="PIRSF" id="PIRSF020269">
    <property type="entry name" value="DUF1121"/>
    <property type="match status" value="1"/>
</dbReference>
<gene>
    <name evidence="2" type="ORF">QX51_01765</name>
</gene>
<keyword evidence="3" id="KW-1185">Reference proteome</keyword>
<dbReference type="PANTHER" id="PTHR36179">
    <property type="entry name" value="LUD_DOM DOMAIN-CONTAINING PROTEIN"/>
    <property type="match status" value="1"/>
</dbReference>
<name>A0A0B3W0R6_9FIRM</name>
<dbReference type="STRING" id="1577792.QX51_01765"/>
<dbReference type="Gene3D" id="3.40.50.10420">
    <property type="entry name" value="NagB/RpiA/CoA transferase-like"/>
    <property type="match status" value="1"/>
</dbReference>
<sequence length="213" mass="23987">MNENVKWVNEKRIEKTINNLEKNNIKGYYAKSNDELINIIKDIAKEGEMVSVGGSSTLFETNVIDLLRSGRYNFLDRYEENLTPADMKALYRKTFCADTYFSSVNAITEEGEIFNVDGNGNRVAAMLYGPDKVILVVGVNKIVKNIDEAVKRNKVLSGPANAKRLNAATPCAKVGYCMDCKSDDRICCEYTVIKRQRTANRMNVIFINDVLGF</sequence>